<dbReference type="InterPro" id="IPR016169">
    <property type="entry name" value="FAD-bd_PCMH_sub2"/>
</dbReference>
<keyword evidence="2" id="KW-0274">FAD</keyword>
<dbReference type="InterPro" id="IPR036318">
    <property type="entry name" value="FAD-bd_PCMH-like_sf"/>
</dbReference>
<dbReference type="GO" id="GO:0019154">
    <property type="term" value="F:glycolate dehydrogenase activity"/>
    <property type="evidence" value="ECO:0007669"/>
    <property type="project" value="UniProtKB-EC"/>
</dbReference>
<dbReference type="EMBL" id="CP018839">
    <property type="protein sequence ID" value="APR04716.1"/>
    <property type="molecule type" value="Genomic_DNA"/>
</dbReference>
<name>A0A1L6FD90_9RHOO</name>
<dbReference type="EC" id="1.1.99.14" evidence="4"/>
<feature type="domain" description="FAD-binding PCMH-type" evidence="3">
    <location>
        <begin position="1"/>
        <end position="178"/>
    </location>
</feature>
<gene>
    <name evidence="4" type="ORF">Tchl_1868</name>
</gene>
<reference evidence="4 5" key="1">
    <citation type="submission" date="2016-12" db="EMBL/GenBank/DDBJ databases">
        <title>Complete genome sequence of Thauera chlorobenzoica, a Betaproteobacterium degrading haloaromatics anaerobically to CO2 and halides.</title>
        <authorList>
            <person name="Goris T."/>
            <person name="Mergelsberg M."/>
            <person name="Boll M."/>
        </authorList>
    </citation>
    <scope>NUCLEOTIDE SEQUENCE [LARGE SCALE GENOMIC DNA]</scope>
    <source>
        <strain evidence="4 5">3CB1</strain>
    </source>
</reference>
<proteinExistence type="predicted"/>
<dbReference type="PANTHER" id="PTHR11748">
    <property type="entry name" value="D-LACTATE DEHYDROGENASE"/>
    <property type="match status" value="1"/>
</dbReference>
<dbReference type="InterPro" id="IPR016166">
    <property type="entry name" value="FAD-bd_PCMH"/>
</dbReference>
<dbReference type="SUPFAM" id="SSF56176">
    <property type="entry name" value="FAD-binding/transporter-associated domain-like"/>
    <property type="match status" value="1"/>
</dbReference>
<dbReference type="SUPFAM" id="SSF55103">
    <property type="entry name" value="FAD-linked oxidases, C-terminal domain"/>
    <property type="match status" value="1"/>
</dbReference>
<dbReference type="InterPro" id="IPR016164">
    <property type="entry name" value="FAD-linked_Oxase-like_C"/>
</dbReference>
<dbReference type="PANTHER" id="PTHR11748:SF103">
    <property type="entry name" value="GLYCOLATE OXIDASE SUBUNIT GLCE"/>
    <property type="match status" value="1"/>
</dbReference>
<accession>A0A1L6FD90</accession>
<dbReference type="Pfam" id="PF01565">
    <property type="entry name" value="FAD_binding_4"/>
    <property type="match status" value="1"/>
</dbReference>
<sequence length="364" mass="38312">MRWTMSEAMTAIEHEWAERVRAAVADKRALCLRAGGTKDFYGRAPAGERFDLRANAGVVSYEPTELVVTVRGGTPLAELEALLAGQNQFLACEPPHFGAAATVGGAVAAGLAGPRRASAGAVRDFVLGVKILDGRGEVLNFGGRVMKNVAGYDLSRLIAGSLGTLGILLEVSLKVLPRPVAERTLRFALDEADALARINEWGGQPLPLSASWWCEGGLHLRLSGAEAAVRAAAGRLGGETVDAAAAAALWQDVREQRAGPFRLAAGETLWRLALPSTAPALALPGRQLIEWGGGLRWLAGTPEPAAVHARAAALGGHATCFRGGDRGGAVFQPLSAPLAVIHRRLKHAFDPAGVFNPGRFYEDF</sequence>
<keyword evidence="5" id="KW-1185">Reference proteome</keyword>
<evidence type="ECO:0000256" key="2">
    <source>
        <dbReference type="ARBA" id="ARBA00022827"/>
    </source>
</evidence>
<dbReference type="KEGG" id="tcl:Tchl_1868"/>
<dbReference type="STRING" id="96773.Tchl_1868"/>
<dbReference type="Proteomes" id="UP000185739">
    <property type="component" value="Chromosome"/>
</dbReference>
<dbReference type="PROSITE" id="PS51387">
    <property type="entry name" value="FAD_PCMH"/>
    <property type="match status" value="1"/>
</dbReference>
<protein>
    <submittedName>
        <fullName evidence="4">Glycolate dehydrogenase, FAD-binding subunit GlcE</fullName>
        <ecNumber evidence="4">1.1.99.14</ecNumber>
    </submittedName>
</protein>
<keyword evidence="4" id="KW-0560">Oxidoreductase</keyword>
<dbReference type="InterPro" id="IPR006094">
    <property type="entry name" value="Oxid_FAD_bind_N"/>
</dbReference>
<evidence type="ECO:0000313" key="4">
    <source>
        <dbReference type="EMBL" id="APR04716.1"/>
    </source>
</evidence>
<dbReference type="NCBIfam" id="NF008439">
    <property type="entry name" value="PRK11282.1"/>
    <property type="match status" value="1"/>
</dbReference>
<evidence type="ECO:0000256" key="1">
    <source>
        <dbReference type="ARBA" id="ARBA00022630"/>
    </source>
</evidence>
<evidence type="ECO:0000313" key="5">
    <source>
        <dbReference type="Proteomes" id="UP000185739"/>
    </source>
</evidence>
<dbReference type="GO" id="GO:0071949">
    <property type="term" value="F:FAD binding"/>
    <property type="evidence" value="ECO:0007669"/>
    <property type="project" value="InterPro"/>
</dbReference>
<dbReference type="AlphaFoldDB" id="A0A1L6FD90"/>
<organism evidence="4 5">
    <name type="scientific">Thauera chlorobenzoica</name>
    <dbReference type="NCBI Taxonomy" id="96773"/>
    <lineage>
        <taxon>Bacteria</taxon>
        <taxon>Pseudomonadati</taxon>
        <taxon>Pseudomonadota</taxon>
        <taxon>Betaproteobacteria</taxon>
        <taxon>Rhodocyclales</taxon>
        <taxon>Zoogloeaceae</taxon>
        <taxon>Thauera</taxon>
    </lineage>
</organism>
<evidence type="ECO:0000259" key="3">
    <source>
        <dbReference type="PROSITE" id="PS51387"/>
    </source>
</evidence>
<keyword evidence="1" id="KW-0285">Flavoprotein</keyword>
<dbReference type="Gene3D" id="3.30.465.10">
    <property type="match status" value="1"/>
</dbReference>